<proteinExistence type="predicted"/>
<organism evidence="1 2">
    <name type="scientific">Thalassiosira oceanica</name>
    <name type="common">Marine diatom</name>
    <dbReference type="NCBI Taxonomy" id="159749"/>
    <lineage>
        <taxon>Eukaryota</taxon>
        <taxon>Sar</taxon>
        <taxon>Stramenopiles</taxon>
        <taxon>Ochrophyta</taxon>
        <taxon>Bacillariophyta</taxon>
        <taxon>Coscinodiscophyceae</taxon>
        <taxon>Thalassiosirophycidae</taxon>
        <taxon>Thalassiosirales</taxon>
        <taxon>Thalassiosiraceae</taxon>
        <taxon>Thalassiosira</taxon>
    </lineage>
</organism>
<evidence type="ECO:0000313" key="1">
    <source>
        <dbReference type="EMBL" id="EJK62721.1"/>
    </source>
</evidence>
<evidence type="ECO:0000313" key="2">
    <source>
        <dbReference type="Proteomes" id="UP000266841"/>
    </source>
</evidence>
<keyword evidence="2" id="KW-1185">Reference proteome</keyword>
<name>K0SP48_THAOC</name>
<dbReference type="AlphaFoldDB" id="K0SP48"/>
<dbReference type="EMBL" id="AGNL01018666">
    <property type="protein sequence ID" value="EJK62721.1"/>
    <property type="molecule type" value="Genomic_DNA"/>
</dbReference>
<dbReference type="OrthoDB" id="47573at2759"/>
<accession>K0SP48</accession>
<reference evidence="1 2" key="1">
    <citation type="journal article" date="2012" name="Genome Biol.">
        <title>Genome and low-iron response of an oceanic diatom adapted to chronic iron limitation.</title>
        <authorList>
            <person name="Lommer M."/>
            <person name="Specht M."/>
            <person name="Roy A.S."/>
            <person name="Kraemer L."/>
            <person name="Andreson R."/>
            <person name="Gutowska M.A."/>
            <person name="Wolf J."/>
            <person name="Bergner S.V."/>
            <person name="Schilhabel M.B."/>
            <person name="Klostermeier U.C."/>
            <person name="Beiko R.G."/>
            <person name="Rosenstiel P."/>
            <person name="Hippler M."/>
            <person name="Laroche J."/>
        </authorList>
    </citation>
    <scope>NUCLEOTIDE SEQUENCE [LARGE SCALE GENOMIC DNA]</scope>
    <source>
        <strain evidence="1 2">CCMP1005</strain>
    </source>
</reference>
<gene>
    <name evidence="1" type="ORF">THAOC_16654</name>
</gene>
<comment type="caution">
    <text evidence="1">The sequence shown here is derived from an EMBL/GenBank/DDBJ whole genome shotgun (WGS) entry which is preliminary data.</text>
</comment>
<dbReference type="Proteomes" id="UP000266841">
    <property type="component" value="Unassembled WGS sequence"/>
</dbReference>
<sequence length="1043" mass="116397">MSSLRDSELTLGIATFGLLEVAIGLRRPWRTALTPFRDFESLANGVDAVPGYPWRTALTPLRDLASLASGKFDRFALRLLCKGKSNNDEYPNELLSKAVREPSLELLRLFVSRNSDAVAIPDGTSVKLYHQPTLMSDDTSFVVNGHDEYFQPCTLPGDLVKTVPVLVPTEESVGPLSGLCDDVPTHTQEVLRQADVFDPPLVEACANGGKVYLVPGALHVQSRDRAGPSTFDLTSAEDQVRFTEMFGEAGGVWFTLMGKCRSDNNTYGCMSLMEDAAKSDVDGALATLVGAKAAALYKAEGCIGSEGWPMHASLPDLNSDDLKSYHAALGPYEQDETDKKASSESPTAFTAVFKDSETLEGEEALKYVLENYRVANVHYKRGKDGKIDPTSLVFPRLAALSRKLLALNSPAARQRALDAALKTMQGNNPTALARHRYKTAFPDSLVKALLKDGLSSVDWLQADTSTVPKLSLVNFMPQSVTAPTVYRDLLREREESQQGLAPGNRRATEVTPGMIPNQLKDVARSMADVSSAMSCFIEFEDPTLQPGYVEMFDELNATLETSTFDAYFDKNRKNLQFLPNQMCIELDRLVAGTFEWSRLSPNVSAGARSCAKDLVLDKLDVRVKIFRKFADDLVEKGLSGDLRVGRQRLARSTNAKQVGTEDSRLLWFLGFVAYLGLSATYLYKDVEPILFSYTVWLLSGNTLKVKDKPGEKFFIAVETIRGYLKMVTQHYQAQGSQYVPFDRRDTTSRTYKLLKDQESFEKTAARRARLPDKVLDRMRELSLEGDRYGFRRLAWLFANVGRYAGLRIQEYGMDSHDTIKYYVLPDGTQVMRAFAVQDLFFFDTDGVQLQGLPANRDSVEAVGLFFKIQKNRQNRQMQKFARERRYPQYCCALSVIEIVEIAYFLGSGPESPACRYREGDSTKYLTGLDMTEYLRFVTKLTFVHITDAELYLISSHSIRVTAACLLHEAGKNGNYIKLRLRWLSDCYLVYLRNSDIIMIQHNGALAPAHRRMVEMAITSANLPSLSPAGPVDVSIPDIEDEDC</sequence>
<protein>
    <submittedName>
        <fullName evidence="1">Uncharacterized protein</fullName>
    </submittedName>
</protein>